<evidence type="ECO:0000313" key="4">
    <source>
        <dbReference type="Proteomes" id="UP000468327"/>
    </source>
</evidence>
<dbReference type="PANTHER" id="PTHR33988:SF2">
    <property type="entry name" value="ENDORIBONUCLEASE MAZF"/>
    <property type="match status" value="1"/>
</dbReference>
<name>A0A6N8ILH6_9ACTN</name>
<dbReference type="GO" id="GO:0016075">
    <property type="term" value="P:rRNA catabolic process"/>
    <property type="evidence" value="ECO:0007669"/>
    <property type="project" value="TreeGrafter"/>
</dbReference>
<dbReference type="EMBL" id="WPOC01000037">
    <property type="protein sequence ID" value="MVN16605.1"/>
    <property type="molecule type" value="Genomic_DNA"/>
</dbReference>
<dbReference type="InterPro" id="IPR003477">
    <property type="entry name" value="PemK-like"/>
</dbReference>
<evidence type="ECO:0000256" key="1">
    <source>
        <dbReference type="ARBA" id="ARBA00007521"/>
    </source>
</evidence>
<dbReference type="Pfam" id="PF02452">
    <property type="entry name" value="PemK_toxin"/>
    <property type="match status" value="1"/>
</dbReference>
<dbReference type="GO" id="GO:0003677">
    <property type="term" value="F:DNA binding"/>
    <property type="evidence" value="ECO:0007669"/>
    <property type="project" value="InterPro"/>
</dbReference>
<evidence type="ECO:0000313" key="3">
    <source>
        <dbReference type="EMBL" id="MVN16605.1"/>
    </source>
</evidence>
<comment type="caution">
    <text evidence="3">The sequence shown here is derived from an EMBL/GenBank/DDBJ whole genome shotgun (WGS) entry which is preliminary data.</text>
</comment>
<organism evidence="3 4">
    <name type="scientific">Gordonibacter urolithinfaciens</name>
    <dbReference type="NCBI Taxonomy" id="1335613"/>
    <lineage>
        <taxon>Bacteria</taxon>
        <taxon>Bacillati</taxon>
        <taxon>Actinomycetota</taxon>
        <taxon>Coriobacteriia</taxon>
        <taxon>Eggerthellales</taxon>
        <taxon>Eggerthellaceae</taxon>
        <taxon>Gordonibacter</taxon>
    </lineage>
</organism>
<dbReference type="AlphaFoldDB" id="A0A6N8ILH6"/>
<reference evidence="3 4" key="1">
    <citation type="submission" date="2019-11" db="EMBL/GenBank/DDBJ databases">
        <title>Whole genome shotgun sequencing (WGS) data from Adlercreutzia equolifaciens ResAG-91, Eggerthella lenta MRI-F36, MRI-F37, MRI-F40, ResAG-49, ResAG-88, ResAG-121, ResAG-145, and Gordonibacter sp. ResAG-5, ResAG-26, ResAG-43, ResAG-50, ResAG-59.</title>
        <authorList>
            <person name="Stoll D.A."/>
            <person name="Danylec N."/>
            <person name="Franz C.M.A.P."/>
            <person name="Huch M."/>
        </authorList>
    </citation>
    <scope>NUCLEOTIDE SEQUENCE [LARGE SCALE GENOMIC DNA]</scope>
    <source>
        <strain evidence="3 4">ResAG-59</strain>
    </source>
</reference>
<dbReference type="GO" id="GO:0006402">
    <property type="term" value="P:mRNA catabolic process"/>
    <property type="evidence" value="ECO:0007669"/>
    <property type="project" value="TreeGrafter"/>
</dbReference>
<keyword evidence="2" id="KW-1277">Toxin-antitoxin system</keyword>
<comment type="similarity">
    <text evidence="1">Belongs to the PemK/MazF family.</text>
</comment>
<gene>
    <name evidence="3" type="ORF">GO738_14875</name>
</gene>
<dbReference type="PANTHER" id="PTHR33988">
    <property type="entry name" value="ENDORIBONUCLEASE MAZF-RELATED"/>
    <property type="match status" value="1"/>
</dbReference>
<dbReference type="GO" id="GO:0004521">
    <property type="term" value="F:RNA endonuclease activity"/>
    <property type="evidence" value="ECO:0007669"/>
    <property type="project" value="TreeGrafter"/>
</dbReference>
<dbReference type="Gene3D" id="2.30.30.110">
    <property type="match status" value="1"/>
</dbReference>
<dbReference type="SUPFAM" id="SSF50118">
    <property type="entry name" value="Cell growth inhibitor/plasmid maintenance toxic component"/>
    <property type="match status" value="1"/>
</dbReference>
<protein>
    <submittedName>
        <fullName evidence="3">Type II toxin-antitoxin system PemK/MazF family toxin</fullName>
    </submittedName>
</protein>
<keyword evidence="4" id="KW-1185">Reference proteome</keyword>
<sequence length="170" mass="18821">MSEHPRRGDVFLAFLDPVIGCEQGGTRPVLIVQNDAGNKRSRTVIVAAITSKPKRALPTHVPVPAVAGLREESVVLLEQLKTIDKARLRAYIGHMGQSQMEKVDSALAVSLGIKGAGDGFMLLTLCRKCHQAFCDSGDYLVYRSDFRQEEREPCTICNTRTGYDYKVVKR</sequence>
<evidence type="ECO:0000256" key="2">
    <source>
        <dbReference type="ARBA" id="ARBA00022649"/>
    </source>
</evidence>
<proteinExistence type="inferred from homology"/>
<accession>A0A6N8ILH6</accession>
<dbReference type="Proteomes" id="UP000468327">
    <property type="component" value="Unassembled WGS sequence"/>
</dbReference>
<dbReference type="RefSeq" id="WP_087194557.1">
    <property type="nucleotide sequence ID" value="NZ_WPOC01000037.1"/>
</dbReference>
<dbReference type="InterPro" id="IPR011067">
    <property type="entry name" value="Plasmid_toxin/cell-grow_inhib"/>
</dbReference>